<feature type="transmembrane region" description="Helical" evidence="4">
    <location>
        <begin position="110"/>
        <end position="129"/>
    </location>
</feature>
<dbReference type="Pfam" id="PF07690">
    <property type="entry name" value="MFS_1"/>
    <property type="match status" value="1"/>
</dbReference>
<feature type="transmembrane region" description="Helical" evidence="4">
    <location>
        <begin position="312"/>
        <end position="337"/>
    </location>
</feature>
<dbReference type="SUPFAM" id="SSF103473">
    <property type="entry name" value="MFS general substrate transporter"/>
    <property type="match status" value="1"/>
</dbReference>
<reference evidence="5 6" key="1">
    <citation type="submission" date="2018-05" db="EMBL/GenBank/DDBJ databases">
        <title>Comparative genomic sequence analysis between strain HN4 and CCM 8460T (Falsochrobactrum ovis) will provide more evidence to prove that HN4 is a new species of Falsochrobactrum.</title>
        <authorList>
            <person name="Lyu W."/>
            <person name="Sun L."/>
            <person name="Yao L."/>
        </authorList>
    </citation>
    <scope>NUCLEOTIDE SEQUENCE [LARGE SCALE GENOMIC DNA]</scope>
    <source>
        <strain evidence="5 6">HN4</strain>
    </source>
</reference>
<feature type="transmembrane region" description="Helical" evidence="4">
    <location>
        <begin position="83"/>
        <end position="104"/>
    </location>
</feature>
<feature type="transmembrane region" description="Helical" evidence="4">
    <location>
        <begin position="256"/>
        <end position="276"/>
    </location>
</feature>
<comment type="caution">
    <text evidence="5">The sequence shown here is derived from an EMBL/GenBank/DDBJ whole genome shotgun (WGS) entry which is preliminary data.</text>
</comment>
<dbReference type="GO" id="GO:0022857">
    <property type="term" value="F:transmembrane transporter activity"/>
    <property type="evidence" value="ECO:0007669"/>
    <property type="project" value="InterPro"/>
</dbReference>
<dbReference type="OrthoDB" id="9808182at2"/>
<evidence type="ECO:0000313" key="6">
    <source>
        <dbReference type="Proteomes" id="UP000245865"/>
    </source>
</evidence>
<feature type="transmembrane region" description="Helical" evidence="4">
    <location>
        <begin position="288"/>
        <end position="306"/>
    </location>
</feature>
<organism evidence="5 6">
    <name type="scientific">Falsochrobactrum shanghaiense</name>
    <dbReference type="NCBI Taxonomy" id="2201899"/>
    <lineage>
        <taxon>Bacteria</taxon>
        <taxon>Pseudomonadati</taxon>
        <taxon>Pseudomonadota</taxon>
        <taxon>Alphaproteobacteria</taxon>
        <taxon>Hyphomicrobiales</taxon>
        <taxon>Brucellaceae</taxon>
        <taxon>Falsochrobactrum</taxon>
    </lineage>
</organism>
<proteinExistence type="predicted"/>
<gene>
    <name evidence="5" type="ORF">DKP76_04585</name>
</gene>
<dbReference type="RefSeq" id="WP_109705283.1">
    <property type="nucleotide sequence ID" value="NZ_QGDB01000002.1"/>
</dbReference>
<dbReference type="EMBL" id="QGDB01000002">
    <property type="protein sequence ID" value="PWL18382.1"/>
    <property type="molecule type" value="Genomic_DNA"/>
</dbReference>
<evidence type="ECO:0000256" key="3">
    <source>
        <dbReference type="ARBA" id="ARBA00023136"/>
    </source>
</evidence>
<dbReference type="InterPro" id="IPR036259">
    <property type="entry name" value="MFS_trans_sf"/>
</dbReference>
<keyword evidence="1 4" id="KW-0812">Transmembrane</keyword>
<sequence length="401" mass="44252">MNKNNLNPWGRIIFIHQRTRSPQWTLSVIYATMVLARTSVVAVIPILALRAFGEISLISTLYLISSSICLVFSVFLPRIISRLGLWNSLLLAVIFGILSAAAFLSYNAYLLFPGLLFQFLMFTLFESAINIYTTQIIPRKDLSFFESRRILFAGVTYLAGPLIGSWAIYIGNIWIPIAISGLCAVLVPVIMLALIPSSLKLTASVKLALPSFKDVFLFASQPRLKLAWFLAIVRSWWWQVYGVYTPVYAVKAGYGYSTGGIIIAIGSATLLLAPAWQTISRKHGLRLTFFYGYLACGILTAISGIVGKDHALLSIGLLIGASLAISAVDSGGNAAFLRAVRPHQRVRLVPIYNTYRDLAQILPSALFAVILIYFNVSAVFIVTGFLLIACSYYCLKLNKRL</sequence>
<accession>A0A316J8U1</accession>
<evidence type="ECO:0008006" key="7">
    <source>
        <dbReference type="Google" id="ProtNLM"/>
    </source>
</evidence>
<feature type="transmembrane region" description="Helical" evidence="4">
    <location>
        <begin position="150"/>
        <end position="169"/>
    </location>
</feature>
<keyword evidence="3 4" id="KW-0472">Membrane</keyword>
<evidence type="ECO:0000256" key="1">
    <source>
        <dbReference type="ARBA" id="ARBA00022692"/>
    </source>
</evidence>
<feature type="transmembrane region" description="Helical" evidence="4">
    <location>
        <begin position="28"/>
        <end position="49"/>
    </location>
</feature>
<keyword evidence="2 4" id="KW-1133">Transmembrane helix</keyword>
<evidence type="ECO:0000256" key="2">
    <source>
        <dbReference type="ARBA" id="ARBA00022989"/>
    </source>
</evidence>
<feature type="transmembrane region" description="Helical" evidence="4">
    <location>
        <begin position="175"/>
        <end position="195"/>
    </location>
</feature>
<protein>
    <recommendedName>
        <fullName evidence="7">MFS transporter</fullName>
    </recommendedName>
</protein>
<name>A0A316J8U1_9HYPH</name>
<dbReference type="Gene3D" id="1.20.1250.20">
    <property type="entry name" value="MFS general substrate transporter like domains"/>
    <property type="match status" value="1"/>
</dbReference>
<feature type="transmembrane region" description="Helical" evidence="4">
    <location>
        <begin position="55"/>
        <end position="76"/>
    </location>
</feature>
<keyword evidence="6" id="KW-1185">Reference proteome</keyword>
<evidence type="ECO:0000313" key="5">
    <source>
        <dbReference type="EMBL" id="PWL18382.1"/>
    </source>
</evidence>
<feature type="transmembrane region" description="Helical" evidence="4">
    <location>
        <begin position="226"/>
        <end position="244"/>
    </location>
</feature>
<dbReference type="InterPro" id="IPR011701">
    <property type="entry name" value="MFS"/>
</dbReference>
<dbReference type="Proteomes" id="UP000245865">
    <property type="component" value="Unassembled WGS sequence"/>
</dbReference>
<dbReference type="AlphaFoldDB" id="A0A316J8U1"/>
<evidence type="ECO:0000256" key="4">
    <source>
        <dbReference type="SAM" id="Phobius"/>
    </source>
</evidence>